<dbReference type="Proteomes" id="UP001595767">
    <property type="component" value="Unassembled WGS sequence"/>
</dbReference>
<dbReference type="RefSeq" id="WP_378553873.1">
    <property type="nucleotide sequence ID" value="NZ_JBHSBA010000015.1"/>
</dbReference>
<feature type="transmembrane region" description="Helical" evidence="6">
    <location>
        <begin position="52"/>
        <end position="72"/>
    </location>
</feature>
<feature type="transmembrane region" description="Helical" evidence="6">
    <location>
        <begin position="78"/>
        <end position="102"/>
    </location>
</feature>
<proteinExistence type="inferred from homology"/>
<dbReference type="EMBL" id="JBHSBA010000015">
    <property type="protein sequence ID" value="MFC4128143.1"/>
    <property type="molecule type" value="Genomic_DNA"/>
</dbReference>
<keyword evidence="5" id="KW-0046">Antibiotic resistance</keyword>
<dbReference type="Pfam" id="PF01061">
    <property type="entry name" value="ABC2_membrane"/>
    <property type="match status" value="1"/>
</dbReference>
<evidence type="ECO:0000256" key="4">
    <source>
        <dbReference type="ARBA" id="ARBA00023136"/>
    </source>
</evidence>
<comment type="subcellular location">
    <subcellularLocation>
        <location evidence="6">Cell membrane</location>
        <topology evidence="6">Multi-pass membrane protein</topology>
    </subcellularLocation>
    <subcellularLocation>
        <location evidence="1">Membrane</location>
        <topology evidence="1">Multi-pass membrane protein</topology>
    </subcellularLocation>
</comment>
<dbReference type="InterPro" id="IPR013525">
    <property type="entry name" value="ABC2_TM"/>
</dbReference>
<dbReference type="PROSITE" id="PS51012">
    <property type="entry name" value="ABC_TM2"/>
    <property type="match status" value="1"/>
</dbReference>
<accession>A0ABV8LBV1</accession>
<name>A0ABV8LBV1_9NOCA</name>
<feature type="transmembrane region" description="Helical" evidence="6">
    <location>
        <begin position="160"/>
        <end position="182"/>
    </location>
</feature>
<dbReference type="PIRSF" id="PIRSF006648">
    <property type="entry name" value="DrrB"/>
    <property type="match status" value="1"/>
</dbReference>
<evidence type="ECO:0000259" key="7">
    <source>
        <dbReference type="PROSITE" id="PS51012"/>
    </source>
</evidence>
<evidence type="ECO:0000256" key="1">
    <source>
        <dbReference type="ARBA" id="ARBA00004141"/>
    </source>
</evidence>
<sequence length="273" mass="28377">MTVLTAAPAPTGVTRAPRVTRVGPGTALWHALLLAWRGLLTFRHSPQLLYDAIALPIVGPILFGSIFGTAIAGSMEAYLPLMIPGVLVQIVLTSSVAVGVQLCEDIHSGVFDRFVALPIARSAPVAGALLAGTVRYLIAATTVVLVGFGMGYRPEHPGGFLAGAALVVCATTAISWLFAFIGATVARPAAVQGMCMLVLTFLGFASNALVPESAMPTWMRHVSDLNPVSYLVSAVRTLAAEGTLGADACWSLVASLAVVAVFAPLTVRTLRSR</sequence>
<reference evidence="9" key="1">
    <citation type="journal article" date="2019" name="Int. J. Syst. Evol. Microbiol.">
        <title>The Global Catalogue of Microorganisms (GCM) 10K type strain sequencing project: providing services to taxonomists for standard genome sequencing and annotation.</title>
        <authorList>
            <consortium name="The Broad Institute Genomics Platform"/>
            <consortium name="The Broad Institute Genome Sequencing Center for Infectious Disease"/>
            <person name="Wu L."/>
            <person name="Ma J."/>
        </authorList>
    </citation>
    <scope>NUCLEOTIDE SEQUENCE [LARGE SCALE GENOMIC DNA]</scope>
    <source>
        <strain evidence="9">CGMCC 4.7204</strain>
    </source>
</reference>
<protein>
    <recommendedName>
        <fullName evidence="6">Transport permease protein</fullName>
    </recommendedName>
</protein>
<feature type="domain" description="ABC transmembrane type-2" evidence="7">
    <location>
        <begin position="47"/>
        <end position="273"/>
    </location>
</feature>
<keyword evidence="9" id="KW-1185">Reference proteome</keyword>
<dbReference type="InterPro" id="IPR051784">
    <property type="entry name" value="Nod_factor_ABC_transporter"/>
</dbReference>
<keyword evidence="2 6" id="KW-0812">Transmembrane</keyword>
<keyword evidence="3 6" id="KW-1133">Transmembrane helix</keyword>
<evidence type="ECO:0000256" key="3">
    <source>
        <dbReference type="ARBA" id="ARBA00022989"/>
    </source>
</evidence>
<feature type="transmembrane region" description="Helical" evidence="6">
    <location>
        <begin position="189"/>
        <end position="210"/>
    </location>
</feature>
<keyword evidence="6" id="KW-1003">Cell membrane</keyword>
<evidence type="ECO:0000256" key="5">
    <source>
        <dbReference type="ARBA" id="ARBA00023251"/>
    </source>
</evidence>
<evidence type="ECO:0000256" key="2">
    <source>
        <dbReference type="ARBA" id="ARBA00022692"/>
    </source>
</evidence>
<dbReference type="InterPro" id="IPR047817">
    <property type="entry name" value="ABC2_TM_bact-type"/>
</dbReference>
<organism evidence="8 9">
    <name type="scientific">Nocardia rhizosphaerae</name>
    <dbReference type="NCBI Taxonomy" id="1691571"/>
    <lineage>
        <taxon>Bacteria</taxon>
        <taxon>Bacillati</taxon>
        <taxon>Actinomycetota</taxon>
        <taxon>Actinomycetes</taxon>
        <taxon>Mycobacteriales</taxon>
        <taxon>Nocardiaceae</taxon>
        <taxon>Nocardia</taxon>
    </lineage>
</organism>
<dbReference type="PANTHER" id="PTHR43229:SF2">
    <property type="entry name" value="NODULATION PROTEIN J"/>
    <property type="match status" value="1"/>
</dbReference>
<feature type="transmembrane region" description="Helical" evidence="6">
    <location>
        <begin position="123"/>
        <end position="148"/>
    </location>
</feature>
<gene>
    <name evidence="8" type="ORF">ACFOW8_24775</name>
</gene>
<evidence type="ECO:0000256" key="6">
    <source>
        <dbReference type="RuleBase" id="RU361157"/>
    </source>
</evidence>
<comment type="similarity">
    <text evidence="6">Belongs to the ABC-2 integral membrane protein family.</text>
</comment>
<keyword evidence="6" id="KW-0813">Transport</keyword>
<dbReference type="InterPro" id="IPR000412">
    <property type="entry name" value="ABC_2_transport"/>
</dbReference>
<evidence type="ECO:0000313" key="9">
    <source>
        <dbReference type="Proteomes" id="UP001595767"/>
    </source>
</evidence>
<dbReference type="PANTHER" id="PTHR43229">
    <property type="entry name" value="NODULATION PROTEIN J"/>
    <property type="match status" value="1"/>
</dbReference>
<comment type="caution">
    <text evidence="8">The sequence shown here is derived from an EMBL/GenBank/DDBJ whole genome shotgun (WGS) entry which is preliminary data.</text>
</comment>
<evidence type="ECO:0000313" key="8">
    <source>
        <dbReference type="EMBL" id="MFC4128143.1"/>
    </source>
</evidence>
<keyword evidence="4 6" id="KW-0472">Membrane</keyword>
<feature type="transmembrane region" description="Helical" evidence="6">
    <location>
        <begin position="250"/>
        <end position="267"/>
    </location>
</feature>